<reference evidence="2" key="1">
    <citation type="journal article" date="2021" name="Int. J. Syst. Evol. Microbiol.">
        <title>Bradyrhizobium septentrionale sp. nov. (sv. septentrionale) and Bradyrhizobium quebecense sp. nov. (sv. septentrionale) associated with legumes native to Canada possess rearranged symbiosis genes and numerous insertion sequences.</title>
        <authorList>
            <person name="Bromfield E.S.P."/>
            <person name="Cloutier S."/>
        </authorList>
    </citation>
    <scope>NUCLEOTIDE SEQUENCE</scope>
    <source>
        <strain evidence="2">5S5</strain>
    </source>
</reference>
<name>A0ABZ2PDZ9_9BRAD</name>
<proteinExistence type="predicted"/>
<feature type="region of interest" description="Disordered" evidence="1">
    <location>
        <begin position="1"/>
        <end position="21"/>
    </location>
</feature>
<sequence>MTGSEWWFEGEEKPRGGGGDSFEELFLAAAQETLREAAGAELSAPELEAAHGDAHLAVRKGFLADALRREAARYAEERSRPNKKKGTAAAAAVPEDGGIEKVGELYRWRARRR</sequence>
<keyword evidence="2" id="KW-0614">Plasmid</keyword>
<accession>A0ABZ2PDZ9</accession>
<dbReference type="EMBL" id="CP147712">
    <property type="protein sequence ID" value="WXC84725.1"/>
    <property type="molecule type" value="Genomic_DNA"/>
</dbReference>
<dbReference type="RefSeq" id="WP_338835136.1">
    <property type="nucleotide sequence ID" value="NZ_CP147712.1"/>
</dbReference>
<organism evidence="2 3">
    <name type="scientific">Bradyrhizobium septentrionale</name>
    <dbReference type="NCBI Taxonomy" id="1404411"/>
    <lineage>
        <taxon>Bacteria</taxon>
        <taxon>Pseudomonadati</taxon>
        <taxon>Pseudomonadota</taxon>
        <taxon>Alphaproteobacteria</taxon>
        <taxon>Hyphomicrobiales</taxon>
        <taxon>Nitrobacteraceae</taxon>
        <taxon>Bradyrhizobium</taxon>
    </lineage>
</organism>
<dbReference type="Proteomes" id="UP001432046">
    <property type="component" value="Plasmid pBs5S5b"/>
</dbReference>
<gene>
    <name evidence="2" type="ORF">WDK88_44685</name>
</gene>
<protein>
    <recommendedName>
        <fullName evidence="4">Transposase</fullName>
    </recommendedName>
</protein>
<evidence type="ECO:0000313" key="2">
    <source>
        <dbReference type="EMBL" id="WXC84725.1"/>
    </source>
</evidence>
<evidence type="ECO:0000313" key="3">
    <source>
        <dbReference type="Proteomes" id="UP001432046"/>
    </source>
</evidence>
<feature type="region of interest" description="Disordered" evidence="1">
    <location>
        <begin position="74"/>
        <end position="93"/>
    </location>
</feature>
<evidence type="ECO:0008006" key="4">
    <source>
        <dbReference type="Google" id="ProtNLM"/>
    </source>
</evidence>
<reference evidence="2" key="2">
    <citation type="submission" date="2024-03" db="EMBL/GenBank/DDBJ databases">
        <authorList>
            <person name="Bromfield E.S.P."/>
            <person name="Cloutier S."/>
        </authorList>
    </citation>
    <scope>NUCLEOTIDE SEQUENCE</scope>
    <source>
        <strain evidence="2">5S5</strain>
        <plasmid evidence="2">pBs5S5b</plasmid>
    </source>
</reference>
<evidence type="ECO:0000256" key="1">
    <source>
        <dbReference type="SAM" id="MobiDB-lite"/>
    </source>
</evidence>
<geneLocation type="plasmid" evidence="2 3">
    <name>pBs5S5b</name>
</geneLocation>
<keyword evidence="3" id="KW-1185">Reference proteome</keyword>